<dbReference type="EC" id="2.7.1.-" evidence="2"/>
<dbReference type="EMBL" id="JBEPLN010000061">
    <property type="protein sequence ID" value="MET3635226.1"/>
    <property type="molecule type" value="Genomic_DNA"/>
</dbReference>
<name>A0ABV2JHI0_9STRE</name>
<dbReference type="RefSeq" id="WP_139875134.1">
    <property type="nucleotide sequence ID" value="NZ_JBEPLN010000061.1"/>
</dbReference>
<feature type="domain" description="Aminoglycoside phosphotransferase" evidence="1">
    <location>
        <begin position="27"/>
        <end position="247"/>
    </location>
</feature>
<dbReference type="InterPro" id="IPR051678">
    <property type="entry name" value="AGP_Transferase"/>
</dbReference>
<dbReference type="GO" id="GO:0016740">
    <property type="term" value="F:transferase activity"/>
    <property type="evidence" value="ECO:0007669"/>
    <property type="project" value="UniProtKB-KW"/>
</dbReference>
<comment type="caution">
    <text evidence="2">The sequence shown here is derived from an EMBL/GenBank/DDBJ whole genome shotgun (WGS) entry which is preliminary data.</text>
</comment>
<evidence type="ECO:0000313" key="3">
    <source>
        <dbReference type="Proteomes" id="UP001549037"/>
    </source>
</evidence>
<evidence type="ECO:0000313" key="2">
    <source>
        <dbReference type="EMBL" id="MET3635226.1"/>
    </source>
</evidence>
<dbReference type="NCBIfam" id="NF000044">
    <property type="entry name" value="APH_2pp_IIIa"/>
    <property type="match status" value="1"/>
</dbReference>
<accession>A0ABV2JHI0</accession>
<dbReference type="Gene3D" id="3.30.200.20">
    <property type="entry name" value="Phosphorylase Kinase, domain 1"/>
    <property type="match status" value="1"/>
</dbReference>
<dbReference type="InterPro" id="IPR002575">
    <property type="entry name" value="Aminoglycoside_PTrfase"/>
</dbReference>
<dbReference type="PANTHER" id="PTHR21310">
    <property type="entry name" value="AMINOGLYCOSIDE PHOSPHOTRANSFERASE-RELATED-RELATED"/>
    <property type="match status" value="1"/>
</dbReference>
<organism evidence="2 3">
    <name type="scientific">Streptococcus porcorum</name>
    <dbReference type="NCBI Taxonomy" id="701526"/>
    <lineage>
        <taxon>Bacteria</taxon>
        <taxon>Bacillati</taxon>
        <taxon>Bacillota</taxon>
        <taxon>Bacilli</taxon>
        <taxon>Lactobacillales</taxon>
        <taxon>Streptococcaceae</taxon>
        <taxon>Streptococcus</taxon>
    </lineage>
</organism>
<dbReference type="Proteomes" id="UP001549037">
    <property type="component" value="Unassembled WGS sequence"/>
</dbReference>
<evidence type="ECO:0000259" key="1">
    <source>
        <dbReference type="Pfam" id="PF01636"/>
    </source>
</evidence>
<dbReference type="InterPro" id="IPR011009">
    <property type="entry name" value="Kinase-like_dom_sf"/>
</dbReference>
<proteinExistence type="predicted"/>
<dbReference type="SUPFAM" id="SSF56112">
    <property type="entry name" value="Protein kinase-like (PK-like)"/>
    <property type="match status" value="1"/>
</dbReference>
<dbReference type="Pfam" id="PF01636">
    <property type="entry name" value="APH"/>
    <property type="match status" value="1"/>
</dbReference>
<keyword evidence="2" id="KW-0808">Transferase</keyword>
<dbReference type="Gene3D" id="3.90.1200.10">
    <property type="match status" value="1"/>
</dbReference>
<sequence>MKQNKLHYYTTMIMTQFPDISIQSVESLGEGFRNYAILVNGDWVFRFPKSQQGADELNKEIQLLPLLVGCVKVNIPQYVYIGKRSDGNPFVGYRKVQGQILGEDGMAVFPDDAKDRLALQLAEFMNELSAFPVETAISAGVPVTNLKNKILLLSEAVEDQVFPLLDESLRDYLTLRFQSYMTHPVYTRYTPRLIHGDLSPDHFLTNLNSRQTPLTGIIDFGDAAISDPDYDYVYLLEDCGELFTRQVMAYRGEVDLDTLIRKVSLFVTFDQVSYLLEGLRARDQDWISEGLELLEEDKANNFGANSA</sequence>
<keyword evidence="3" id="KW-1185">Reference proteome</keyword>
<dbReference type="PANTHER" id="PTHR21310:SF15">
    <property type="entry name" value="AMINOGLYCOSIDE PHOSPHOTRANSFERASE DOMAIN-CONTAINING PROTEIN"/>
    <property type="match status" value="1"/>
</dbReference>
<protein>
    <submittedName>
        <fullName evidence="2">Aminoglycoside 2''-phosphotransferase</fullName>
        <ecNumber evidence="2">2.7.1.-</ecNumber>
    </submittedName>
</protein>
<reference evidence="2 3" key="1">
    <citation type="submission" date="2024-06" db="EMBL/GenBank/DDBJ databases">
        <title>Genomic Encyclopedia of Type Strains, Phase IV (KMG-IV): sequencing the most valuable type-strain genomes for metagenomic binning, comparative biology and taxonomic classification.</title>
        <authorList>
            <person name="Goeker M."/>
        </authorList>
    </citation>
    <scope>NUCLEOTIDE SEQUENCE [LARGE SCALE GENOMIC DNA]</scope>
    <source>
        <strain evidence="2 3">DSM 28302</strain>
    </source>
</reference>
<gene>
    <name evidence="2" type="ORF">ABID28_001891</name>
</gene>